<organism evidence="1 2">
    <name type="scientific">Pleurodeles waltl</name>
    <name type="common">Iberian ribbed newt</name>
    <dbReference type="NCBI Taxonomy" id="8319"/>
    <lineage>
        <taxon>Eukaryota</taxon>
        <taxon>Metazoa</taxon>
        <taxon>Chordata</taxon>
        <taxon>Craniata</taxon>
        <taxon>Vertebrata</taxon>
        <taxon>Euteleostomi</taxon>
        <taxon>Amphibia</taxon>
        <taxon>Batrachia</taxon>
        <taxon>Caudata</taxon>
        <taxon>Salamandroidea</taxon>
        <taxon>Salamandridae</taxon>
        <taxon>Pleurodelinae</taxon>
        <taxon>Pleurodeles</taxon>
    </lineage>
</organism>
<dbReference type="EMBL" id="JANPWB010000009">
    <property type="protein sequence ID" value="KAJ1152511.1"/>
    <property type="molecule type" value="Genomic_DNA"/>
</dbReference>
<evidence type="ECO:0000313" key="1">
    <source>
        <dbReference type="EMBL" id="KAJ1152511.1"/>
    </source>
</evidence>
<reference evidence="1" key="1">
    <citation type="journal article" date="2022" name="bioRxiv">
        <title>Sequencing and chromosome-scale assembly of the giantPleurodeles waltlgenome.</title>
        <authorList>
            <person name="Brown T."/>
            <person name="Elewa A."/>
            <person name="Iarovenko S."/>
            <person name="Subramanian E."/>
            <person name="Araus A.J."/>
            <person name="Petzold A."/>
            <person name="Susuki M."/>
            <person name="Suzuki K.-i.T."/>
            <person name="Hayashi T."/>
            <person name="Toyoda A."/>
            <person name="Oliveira C."/>
            <person name="Osipova E."/>
            <person name="Leigh N.D."/>
            <person name="Simon A."/>
            <person name="Yun M.H."/>
        </authorList>
    </citation>
    <scope>NUCLEOTIDE SEQUENCE</scope>
    <source>
        <strain evidence="1">20211129_DDA</strain>
        <tissue evidence="1">Liver</tissue>
    </source>
</reference>
<proteinExistence type="predicted"/>
<dbReference type="AlphaFoldDB" id="A0AAV7RI27"/>
<dbReference type="Proteomes" id="UP001066276">
    <property type="component" value="Chromosome 5"/>
</dbReference>
<comment type="caution">
    <text evidence="1">The sequence shown here is derived from an EMBL/GenBank/DDBJ whole genome shotgun (WGS) entry which is preliminary data.</text>
</comment>
<accession>A0AAV7RI27</accession>
<protein>
    <submittedName>
        <fullName evidence="1">Uncharacterized protein</fullName>
    </submittedName>
</protein>
<evidence type="ECO:0000313" key="2">
    <source>
        <dbReference type="Proteomes" id="UP001066276"/>
    </source>
</evidence>
<gene>
    <name evidence="1" type="ORF">NDU88_005286</name>
</gene>
<sequence>MRPRSRWWVRPLSGGRDRVRTLPVTEIGRRGAEEQWREPVELPKIQVSGDSERWPWVWRRRTGPVVASEESGWCPRPFCLCRCCRHVEGPGKEEGGER</sequence>
<keyword evidence="2" id="KW-1185">Reference proteome</keyword>
<name>A0AAV7RI27_PLEWA</name>